<dbReference type="InterPro" id="IPR014001">
    <property type="entry name" value="Helicase_ATP-bd"/>
</dbReference>
<dbReference type="InterPro" id="IPR011545">
    <property type="entry name" value="DEAD/DEAH_box_helicase_dom"/>
</dbReference>
<dbReference type="GO" id="GO:0004386">
    <property type="term" value="F:helicase activity"/>
    <property type="evidence" value="ECO:0007669"/>
    <property type="project" value="UniProtKB-KW"/>
</dbReference>
<keyword evidence="1 7" id="KW-0547">Nucleotide-binding</keyword>
<protein>
    <submittedName>
        <fullName evidence="11">ATP-dependent RNA helicase DbpA</fullName>
    </submittedName>
</protein>
<accession>A0ABP7PKI6</accession>
<dbReference type="InterPro" id="IPR044742">
    <property type="entry name" value="DEAD/DEAH_RhlB"/>
</dbReference>
<dbReference type="InterPro" id="IPR050079">
    <property type="entry name" value="DEAD_box_RNA_helicase"/>
</dbReference>
<evidence type="ECO:0000256" key="2">
    <source>
        <dbReference type="ARBA" id="ARBA00022801"/>
    </source>
</evidence>
<keyword evidence="4 7" id="KW-0067">ATP-binding</keyword>
<dbReference type="SUPFAM" id="SSF52540">
    <property type="entry name" value="P-loop containing nucleoside triphosphate hydrolases"/>
    <property type="match status" value="1"/>
</dbReference>
<dbReference type="Gene3D" id="3.40.50.300">
    <property type="entry name" value="P-loop containing nucleotide triphosphate hydrolases"/>
    <property type="match status" value="2"/>
</dbReference>
<evidence type="ECO:0000256" key="3">
    <source>
        <dbReference type="ARBA" id="ARBA00022806"/>
    </source>
</evidence>
<evidence type="ECO:0000256" key="5">
    <source>
        <dbReference type="ARBA" id="ARBA00038437"/>
    </source>
</evidence>
<dbReference type="InterPro" id="IPR001650">
    <property type="entry name" value="Helicase_C-like"/>
</dbReference>
<dbReference type="CDD" id="cd00268">
    <property type="entry name" value="DEADc"/>
    <property type="match status" value="1"/>
</dbReference>
<dbReference type="Pfam" id="PF00271">
    <property type="entry name" value="Helicase_C"/>
    <property type="match status" value="1"/>
</dbReference>
<dbReference type="PANTHER" id="PTHR47959">
    <property type="entry name" value="ATP-DEPENDENT RNA HELICASE RHLE-RELATED"/>
    <property type="match status" value="1"/>
</dbReference>
<dbReference type="PROSITE" id="PS51192">
    <property type="entry name" value="HELICASE_ATP_BIND_1"/>
    <property type="match status" value="1"/>
</dbReference>
<evidence type="ECO:0000313" key="12">
    <source>
        <dbReference type="Proteomes" id="UP001501556"/>
    </source>
</evidence>
<comment type="similarity">
    <text evidence="5 7">Belongs to the DEAD box helicase family.</text>
</comment>
<dbReference type="SMART" id="SM00487">
    <property type="entry name" value="DEXDc"/>
    <property type="match status" value="1"/>
</dbReference>
<organism evidence="11 12">
    <name type="scientific">Hymenobacter antarcticus</name>
    <dbReference type="NCBI Taxonomy" id="486270"/>
    <lineage>
        <taxon>Bacteria</taxon>
        <taxon>Pseudomonadati</taxon>
        <taxon>Bacteroidota</taxon>
        <taxon>Cytophagia</taxon>
        <taxon>Cytophagales</taxon>
        <taxon>Hymenobacteraceae</taxon>
        <taxon>Hymenobacter</taxon>
    </lineage>
</organism>
<dbReference type="CDD" id="cd12252">
    <property type="entry name" value="RRM_DbpA"/>
    <property type="match status" value="1"/>
</dbReference>
<evidence type="ECO:0000259" key="8">
    <source>
        <dbReference type="PROSITE" id="PS51192"/>
    </source>
</evidence>
<proteinExistence type="inferred from homology"/>
<dbReference type="EMBL" id="BAABDI010000005">
    <property type="protein sequence ID" value="GAA3966964.1"/>
    <property type="molecule type" value="Genomic_DNA"/>
</dbReference>
<dbReference type="PANTHER" id="PTHR47959:SF1">
    <property type="entry name" value="ATP-DEPENDENT RNA HELICASE DBPA"/>
    <property type="match status" value="1"/>
</dbReference>
<reference evidence="12" key="1">
    <citation type="journal article" date="2019" name="Int. J. Syst. Evol. Microbiol.">
        <title>The Global Catalogue of Microorganisms (GCM) 10K type strain sequencing project: providing services to taxonomists for standard genome sequencing and annotation.</title>
        <authorList>
            <consortium name="The Broad Institute Genomics Platform"/>
            <consortium name="The Broad Institute Genome Sequencing Center for Infectious Disease"/>
            <person name="Wu L."/>
            <person name="Ma J."/>
        </authorList>
    </citation>
    <scope>NUCLEOTIDE SEQUENCE [LARGE SCALE GENOMIC DNA]</scope>
    <source>
        <strain evidence="12">JCM 17217</strain>
    </source>
</reference>
<dbReference type="Pfam" id="PF00270">
    <property type="entry name" value="DEAD"/>
    <property type="match status" value="1"/>
</dbReference>
<dbReference type="Pfam" id="PF03880">
    <property type="entry name" value="DbpA"/>
    <property type="match status" value="1"/>
</dbReference>
<dbReference type="InterPro" id="IPR014014">
    <property type="entry name" value="RNA_helicase_DEAD_Q_motif"/>
</dbReference>
<gene>
    <name evidence="11" type="primary">dbpA</name>
    <name evidence="11" type="ORF">GCM10022407_11500</name>
</gene>
<dbReference type="PROSITE" id="PS51195">
    <property type="entry name" value="Q_MOTIF"/>
    <property type="match status" value="1"/>
</dbReference>
<keyword evidence="3 7" id="KW-0347">Helicase</keyword>
<feature type="domain" description="Helicase C-terminal" evidence="9">
    <location>
        <begin position="326"/>
        <end position="479"/>
    </location>
</feature>
<feature type="short sequence motif" description="Q motif" evidence="6">
    <location>
        <begin position="94"/>
        <end position="122"/>
    </location>
</feature>
<feature type="domain" description="DEAD-box RNA helicase Q" evidence="10">
    <location>
        <begin position="94"/>
        <end position="122"/>
    </location>
</feature>
<keyword evidence="2 7" id="KW-0378">Hydrolase</keyword>
<dbReference type="Proteomes" id="UP001501556">
    <property type="component" value="Unassembled WGS sequence"/>
</dbReference>
<dbReference type="InterPro" id="IPR005580">
    <property type="entry name" value="DbpA/CsdA_RNA-bd_dom"/>
</dbReference>
<dbReference type="InterPro" id="IPR027417">
    <property type="entry name" value="P-loop_NTPase"/>
</dbReference>
<dbReference type="CDD" id="cd18787">
    <property type="entry name" value="SF2_C_DEAD"/>
    <property type="match status" value="1"/>
</dbReference>
<evidence type="ECO:0000256" key="6">
    <source>
        <dbReference type="PROSITE-ProRule" id="PRU00552"/>
    </source>
</evidence>
<dbReference type="InterPro" id="IPR012677">
    <property type="entry name" value="Nucleotide-bd_a/b_plait_sf"/>
</dbReference>
<sequence>MPGAPEALNCLRHRVPGAPEALNCLRHRVPGAPEALNCSQLKVTGAVENFCPAAYLLGYAARPYAKPYLCPVQTPDTSAAGASPDTLFVAKPDLQFADFALSPALLAGVAELKFTQPTPVQQLVLAPALEGQDVAGQAPTGSGKTAAYGLAVLQQVDPTSATMQALVLVPARELVMQVRDALRSLGKHMPNLRVAGYYGGHAMREEVKGMQQMPHVVVATPGRMLDHLERRTIVPNRLKVLVLDEADKLLELGFQEEMATIISRLPQRRQTLLFSATMPDKVLNLVREYLTRPRVMNVGGLNATTLPESLVLRGHVVSAADQKPAALFHLITQPTAGRSLVFANTRDRVEELTRFLRGRGLAAEALHGKMLQPERDKSMMKLRNGSATVLVATDVAARGLDVNELDTVVQFDPPHETDTFQHRAGRTARAGAVGTAHLIVTPYEQEKLKNWPAASTVQWAGLRPPVLPDALPKAPRPSTVTLHVSAGKSEKISRGDLAGAFVSVGGMERDAVGRIEVFDHHSFVAVPEAQAEEILARMQGAKVKGKKVKVALIR</sequence>
<evidence type="ECO:0000313" key="11">
    <source>
        <dbReference type="EMBL" id="GAA3966964.1"/>
    </source>
</evidence>
<dbReference type="PROSITE" id="PS51194">
    <property type="entry name" value="HELICASE_CTER"/>
    <property type="match status" value="1"/>
</dbReference>
<feature type="domain" description="Helicase ATP-binding" evidence="8">
    <location>
        <begin position="125"/>
        <end position="296"/>
    </location>
</feature>
<dbReference type="InterPro" id="IPR000629">
    <property type="entry name" value="RNA-helicase_DEAD-box_CS"/>
</dbReference>
<evidence type="ECO:0000256" key="1">
    <source>
        <dbReference type="ARBA" id="ARBA00022741"/>
    </source>
</evidence>
<comment type="caution">
    <text evidence="11">The sequence shown here is derived from an EMBL/GenBank/DDBJ whole genome shotgun (WGS) entry which is preliminary data.</text>
</comment>
<dbReference type="SMART" id="SM00490">
    <property type="entry name" value="HELICc"/>
    <property type="match status" value="1"/>
</dbReference>
<evidence type="ECO:0000259" key="9">
    <source>
        <dbReference type="PROSITE" id="PS51194"/>
    </source>
</evidence>
<evidence type="ECO:0000256" key="4">
    <source>
        <dbReference type="ARBA" id="ARBA00022840"/>
    </source>
</evidence>
<dbReference type="Gene3D" id="3.30.70.330">
    <property type="match status" value="1"/>
</dbReference>
<evidence type="ECO:0000259" key="10">
    <source>
        <dbReference type="PROSITE" id="PS51195"/>
    </source>
</evidence>
<name>A0ABP7PKI6_9BACT</name>
<evidence type="ECO:0000256" key="7">
    <source>
        <dbReference type="RuleBase" id="RU000492"/>
    </source>
</evidence>
<keyword evidence="12" id="KW-1185">Reference proteome</keyword>
<dbReference type="PROSITE" id="PS00039">
    <property type="entry name" value="DEAD_ATP_HELICASE"/>
    <property type="match status" value="1"/>
</dbReference>